<gene>
    <name evidence="2" type="ORF">LFZ47_19845</name>
</gene>
<name>A0A6C7C9B5_SALER</name>
<organism evidence="2 3">
    <name type="scientific">Salmonella enterica subsp. salamae serovar 55:k:z39 str. 1315K</name>
    <dbReference type="NCBI Taxonomy" id="1243602"/>
    <lineage>
        <taxon>Bacteria</taxon>
        <taxon>Pseudomonadati</taxon>
        <taxon>Pseudomonadota</taxon>
        <taxon>Gammaproteobacteria</taxon>
        <taxon>Enterobacterales</taxon>
        <taxon>Enterobacteriaceae</taxon>
        <taxon>Salmonella</taxon>
    </lineage>
</organism>
<dbReference type="EMBL" id="CP022139">
    <property type="protein sequence ID" value="ASG89628.1"/>
    <property type="molecule type" value="Genomic_DNA"/>
</dbReference>
<dbReference type="AlphaFoldDB" id="A0A6C7C9B5"/>
<sequence length="49" mass="5757">MKLFITSVDYSKIDLFGMTVLYLVIATSLCCCQYKIMRCWLRINLTLCK</sequence>
<keyword evidence="1" id="KW-0812">Transmembrane</keyword>
<reference evidence="2 3" key="1">
    <citation type="submission" date="2017-06" db="EMBL/GenBank/DDBJ databases">
        <title>Salmonella reference genomes for public health.</title>
        <authorList>
            <person name="Robertson J."/>
            <person name="Yoshida C."/>
            <person name="Gurnik S."/>
            <person name="Nash J."/>
        </authorList>
    </citation>
    <scope>NUCLEOTIDE SEQUENCE [LARGE SCALE GENOMIC DNA]</scope>
    <source>
        <strain evidence="2 3">1315K</strain>
    </source>
</reference>
<dbReference type="Proteomes" id="UP000198067">
    <property type="component" value="Chromosome"/>
</dbReference>
<protein>
    <submittedName>
        <fullName evidence="2">Uncharacterized protein</fullName>
    </submittedName>
</protein>
<proteinExistence type="predicted"/>
<evidence type="ECO:0000313" key="2">
    <source>
        <dbReference type="EMBL" id="ASG89628.1"/>
    </source>
</evidence>
<accession>A0A6C7C9B5</accession>
<keyword evidence="1" id="KW-0472">Membrane</keyword>
<evidence type="ECO:0000256" key="1">
    <source>
        <dbReference type="SAM" id="Phobius"/>
    </source>
</evidence>
<keyword evidence="1" id="KW-1133">Transmembrane helix</keyword>
<evidence type="ECO:0000313" key="3">
    <source>
        <dbReference type="Proteomes" id="UP000198067"/>
    </source>
</evidence>
<feature type="transmembrane region" description="Helical" evidence="1">
    <location>
        <begin position="15"/>
        <end position="34"/>
    </location>
</feature>